<dbReference type="SFLD" id="SFLDG01129">
    <property type="entry name" value="C1.5:_HAD__Beta-PGM__Phosphata"/>
    <property type="match status" value="1"/>
</dbReference>
<evidence type="ECO:0000313" key="2">
    <source>
        <dbReference type="Proteomes" id="UP000218335"/>
    </source>
</evidence>
<dbReference type="InterPro" id="IPR023198">
    <property type="entry name" value="PGP-like_dom2"/>
</dbReference>
<dbReference type="PANTHER" id="PTHR47478:SF1">
    <property type="entry name" value="PYRIMIDINE 5'-NUCLEOTIDASE YJJG"/>
    <property type="match status" value="1"/>
</dbReference>
<dbReference type="NCBIfam" id="TIGR01549">
    <property type="entry name" value="HAD-SF-IA-v1"/>
    <property type="match status" value="1"/>
</dbReference>
<dbReference type="Proteomes" id="UP000218335">
    <property type="component" value="Unassembled WGS sequence"/>
</dbReference>
<sequence length="228" mass="26275">MGYKVILFDFDDTLVDFHDAEVQAYGHLMRHYEVPSHLHDYHRFKEINQNHWEAFQRGEITKAEVLRHRFIATFETYGMTVNGQEADIVFRDGLARAPIKWLAGMMPMLEALHSQYALAIVTNGVTDTQERRIAQTDLHTVIDHIFISDKVGAQKPNVGFFEAVFEVFDQYDKKDFLIVGDSLTSDIQGGLNAGIDTCWFNHRQLENKTAIQPTYTIDHIEALKEILM</sequence>
<gene>
    <name evidence="1" type="ORF">B5C08_08635</name>
</gene>
<accession>A0A2A4GWP4</accession>
<dbReference type="NCBIfam" id="TIGR02254">
    <property type="entry name" value="YjjG_YfnB"/>
    <property type="match status" value="1"/>
</dbReference>
<name>A0A2A4GWP4_9STAP</name>
<dbReference type="InterPro" id="IPR023214">
    <property type="entry name" value="HAD_sf"/>
</dbReference>
<dbReference type="SUPFAM" id="SSF56784">
    <property type="entry name" value="HAD-like"/>
    <property type="match status" value="1"/>
</dbReference>
<dbReference type="AlphaFoldDB" id="A0A2A4GWP4"/>
<dbReference type="GO" id="GO:0008253">
    <property type="term" value="F:5'-nucleotidase activity"/>
    <property type="evidence" value="ECO:0007669"/>
    <property type="project" value="InterPro"/>
</dbReference>
<comment type="caution">
    <text evidence="1">The sequence shown here is derived from an EMBL/GenBank/DDBJ whole genome shotgun (WGS) entry which is preliminary data.</text>
</comment>
<organism evidence="1 2">
    <name type="scientific">Staphylococcus delphini</name>
    <dbReference type="NCBI Taxonomy" id="53344"/>
    <lineage>
        <taxon>Bacteria</taxon>
        <taxon>Bacillati</taxon>
        <taxon>Bacillota</taxon>
        <taxon>Bacilli</taxon>
        <taxon>Bacillales</taxon>
        <taxon>Staphylococcaceae</taxon>
        <taxon>Staphylococcus</taxon>
        <taxon>Staphylococcus intermedius group</taxon>
    </lineage>
</organism>
<dbReference type="InterPro" id="IPR041492">
    <property type="entry name" value="HAD_2"/>
</dbReference>
<dbReference type="InterPro" id="IPR006439">
    <property type="entry name" value="HAD-SF_hydro_IA"/>
</dbReference>
<evidence type="ECO:0000313" key="1">
    <source>
        <dbReference type="EMBL" id="PCF54763.1"/>
    </source>
</evidence>
<dbReference type="InterPro" id="IPR052550">
    <property type="entry name" value="Pyrimidine_5'-ntase_YjjG"/>
</dbReference>
<proteinExistence type="predicted"/>
<protein>
    <submittedName>
        <fullName evidence="1">Noncanonical pyrimidine nucleotidase, YjjG family</fullName>
    </submittedName>
</protein>
<dbReference type="Gene3D" id="3.40.50.1000">
    <property type="entry name" value="HAD superfamily/HAD-like"/>
    <property type="match status" value="1"/>
</dbReference>
<dbReference type="PRINTS" id="PR00413">
    <property type="entry name" value="HADHALOGNASE"/>
</dbReference>
<dbReference type="PANTHER" id="PTHR47478">
    <property type="match status" value="1"/>
</dbReference>
<dbReference type="Gene3D" id="1.10.150.240">
    <property type="entry name" value="Putative phosphatase, domain 2"/>
    <property type="match status" value="1"/>
</dbReference>
<dbReference type="RefSeq" id="WP_096593109.1">
    <property type="nucleotide sequence ID" value="NZ_MWUU01000010.1"/>
</dbReference>
<dbReference type="Pfam" id="PF13419">
    <property type="entry name" value="HAD_2"/>
    <property type="match status" value="1"/>
</dbReference>
<reference evidence="1 2" key="1">
    <citation type="journal article" date="2017" name="PLoS ONE">
        <title>Development of a real-time PCR for detection of Staphylococcus pseudintermedius using a novel automated comparison of whole-genome sequences.</title>
        <authorList>
            <person name="Verstappen K.M."/>
            <person name="Huijbregts L."/>
            <person name="Spaninks M."/>
            <person name="Wagenaar J.A."/>
            <person name="Fluit A.C."/>
            <person name="Duim B."/>
        </authorList>
    </citation>
    <scope>NUCLEOTIDE SEQUENCE [LARGE SCALE GENOMIC DNA]</scope>
    <source>
        <strain evidence="1 2">215070706401-1</strain>
    </source>
</reference>
<dbReference type="EMBL" id="MWUU01000010">
    <property type="protein sequence ID" value="PCF54763.1"/>
    <property type="molecule type" value="Genomic_DNA"/>
</dbReference>
<dbReference type="InterPro" id="IPR011951">
    <property type="entry name" value="HAD-SF_hydro_IA_YjjG/PynA"/>
</dbReference>
<dbReference type="SFLD" id="SFLDS00003">
    <property type="entry name" value="Haloacid_Dehalogenase"/>
    <property type="match status" value="1"/>
</dbReference>
<dbReference type="InterPro" id="IPR036412">
    <property type="entry name" value="HAD-like_sf"/>
</dbReference>